<dbReference type="InterPro" id="IPR036859">
    <property type="entry name" value="CAP-Gly_dom_sf"/>
</dbReference>
<evidence type="ECO:0000256" key="1">
    <source>
        <dbReference type="ARBA" id="ARBA00004496"/>
    </source>
</evidence>
<dbReference type="Pfam" id="PF14560">
    <property type="entry name" value="Ubiquitin_2"/>
    <property type="match status" value="1"/>
</dbReference>
<dbReference type="OrthoDB" id="5295208at2759"/>
<dbReference type="PANTHER" id="PTHR18916:SF85">
    <property type="entry name" value="TUBULIN-FOLDING COFACTOR B"/>
    <property type="match status" value="1"/>
</dbReference>
<keyword evidence="2" id="KW-0963">Cytoplasm</keyword>
<evidence type="ECO:0000313" key="7">
    <source>
        <dbReference type="Proteomes" id="UP000013521"/>
    </source>
</evidence>
<sequence>MSLQPAADVPLLVASPNSQSERRVTPSWSLAHLKTRLEPVTGIPAACQKLTLRIGSQAPVALEAANEDQTALSSFPLQPYAEIYVNVQPAVDDTRPAAARTDFTDVSSVEKYVMPPEEYETRKDSVLAWKKAQKLGRFDPNAPSIEEQKVKALEREVEERGIAVGARCQLLPAGTDGRRGTVAFVGPVPELPPPAGPWVGVTLDEPTGKNDGSAKGVRYFQCKANCGAFVRPEKVEVGDFPEIDEFAEEMEEI</sequence>
<dbReference type="SMART" id="SM01052">
    <property type="entry name" value="CAP_GLY"/>
    <property type="match status" value="1"/>
</dbReference>
<evidence type="ECO:0000259" key="5">
    <source>
        <dbReference type="PROSITE" id="PS50245"/>
    </source>
</evidence>
<evidence type="ECO:0000256" key="2">
    <source>
        <dbReference type="ARBA" id="ARBA00022490"/>
    </source>
</evidence>
<dbReference type="PANTHER" id="PTHR18916">
    <property type="entry name" value="DYNACTIN 1-RELATED MICROTUBULE-BINDING"/>
    <property type="match status" value="1"/>
</dbReference>
<feature type="domain" description="CAP-Gly" evidence="5">
    <location>
        <begin position="189"/>
        <end position="231"/>
    </location>
</feature>
<dbReference type="GO" id="GO:0005634">
    <property type="term" value="C:nucleus"/>
    <property type="evidence" value="ECO:0007669"/>
    <property type="project" value="TreeGrafter"/>
</dbReference>
<evidence type="ECO:0000256" key="4">
    <source>
        <dbReference type="ARBA" id="ARBA00025779"/>
    </source>
</evidence>
<dbReference type="GO" id="GO:0051010">
    <property type="term" value="F:microtubule plus-end binding"/>
    <property type="evidence" value="ECO:0007669"/>
    <property type="project" value="TreeGrafter"/>
</dbReference>
<dbReference type="Gene3D" id="3.10.20.90">
    <property type="entry name" value="Phosphatidylinositol 3-kinase Catalytic Subunit, Chain A, domain 1"/>
    <property type="match status" value="1"/>
</dbReference>
<name>R1GAS2_BOTPV</name>
<dbReference type="InterPro" id="IPR000626">
    <property type="entry name" value="Ubiquitin-like_dom"/>
</dbReference>
<dbReference type="OMA" id="DQYEQRT"/>
<dbReference type="Proteomes" id="UP000013521">
    <property type="component" value="Unassembled WGS sequence"/>
</dbReference>
<dbReference type="InterPro" id="IPR000938">
    <property type="entry name" value="CAP-Gly_domain"/>
</dbReference>
<dbReference type="Pfam" id="PF01302">
    <property type="entry name" value="CAP_GLY"/>
    <property type="match status" value="1"/>
</dbReference>
<evidence type="ECO:0000256" key="3">
    <source>
        <dbReference type="ARBA" id="ARBA00023186"/>
    </source>
</evidence>
<comment type="subcellular location">
    <subcellularLocation>
        <location evidence="1">Cytoplasm</location>
    </subcellularLocation>
</comment>
<dbReference type="AlphaFoldDB" id="R1GAS2"/>
<dbReference type="SUPFAM" id="SSF54236">
    <property type="entry name" value="Ubiquitin-like"/>
    <property type="match status" value="1"/>
</dbReference>
<dbReference type="EMBL" id="KB916926">
    <property type="protein sequence ID" value="EOD42944.1"/>
    <property type="molecule type" value="Genomic_DNA"/>
</dbReference>
<dbReference type="eggNOG" id="KOG3206">
    <property type="taxonomic scope" value="Eukaryota"/>
</dbReference>
<dbReference type="KEGG" id="npa:UCRNP2_10330"/>
<dbReference type="HOGENOM" id="CLU_067577_2_0_1"/>
<dbReference type="SUPFAM" id="SSF74924">
    <property type="entry name" value="Cap-Gly domain"/>
    <property type="match status" value="1"/>
</dbReference>
<reference evidence="7" key="1">
    <citation type="journal article" date="2013" name="Genome Announc.">
        <title>Draft genome sequence of Neofusicoccum parvum isolate UCR-NP2, a fungal vascular pathogen associated with grapevine cankers.</title>
        <authorList>
            <person name="Blanco-Ulate B."/>
            <person name="Rolshausen P."/>
            <person name="Cantu D."/>
        </authorList>
    </citation>
    <scope>NUCLEOTIDE SEQUENCE [LARGE SCALE GENOMIC DNA]</scope>
    <source>
        <strain evidence="7">UCR-NP2</strain>
    </source>
</reference>
<evidence type="ECO:0000313" key="6">
    <source>
        <dbReference type="EMBL" id="EOD42944.1"/>
    </source>
</evidence>
<keyword evidence="3" id="KW-0143">Chaperone</keyword>
<dbReference type="GO" id="GO:0005938">
    <property type="term" value="C:cell cortex"/>
    <property type="evidence" value="ECO:0007669"/>
    <property type="project" value="TreeGrafter"/>
</dbReference>
<comment type="similarity">
    <text evidence="4">Belongs to the TBCB family.</text>
</comment>
<dbReference type="PROSITE" id="PS00845">
    <property type="entry name" value="CAP_GLY_1"/>
    <property type="match status" value="1"/>
</dbReference>
<dbReference type="GO" id="GO:0031122">
    <property type="term" value="P:cytoplasmic microtubule organization"/>
    <property type="evidence" value="ECO:0007669"/>
    <property type="project" value="EnsemblFungi"/>
</dbReference>
<protein>
    <submittedName>
        <fullName evidence="6">Putative cap-gly domain-containing protein</fullName>
    </submittedName>
</protein>
<dbReference type="STRING" id="1287680.R1GAS2"/>
<gene>
    <name evidence="6" type="ORF">UCRNP2_10330</name>
</gene>
<accession>R1GAS2</accession>
<organism evidence="6 7">
    <name type="scientific">Botryosphaeria parva (strain UCR-NP2)</name>
    <name type="common">Grapevine canker fungus</name>
    <name type="synonym">Neofusicoccum parvum</name>
    <dbReference type="NCBI Taxonomy" id="1287680"/>
    <lineage>
        <taxon>Eukaryota</taxon>
        <taxon>Fungi</taxon>
        <taxon>Dikarya</taxon>
        <taxon>Ascomycota</taxon>
        <taxon>Pezizomycotina</taxon>
        <taxon>Dothideomycetes</taxon>
        <taxon>Dothideomycetes incertae sedis</taxon>
        <taxon>Botryosphaeriales</taxon>
        <taxon>Botryosphaeriaceae</taxon>
        <taxon>Neofusicoccum</taxon>
    </lineage>
</organism>
<proteinExistence type="inferred from homology"/>
<dbReference type="GO" id="GO:0035371">
    <property type="term" value="C:microtubule plus-end"/>
    <property type="evidence" value="ECO:0007669"/>
    <property type="project" value="TreeGrafter"/>
</dbReference>
<dbReference type="Gene3D" id="2.30.30.190">
    <property type="entry name" value="CAP Gly-rich-like domain"/>
    <property type="match status" value="1"/>
</dbReference>
<dbReference type="InterPro" id="IPR029071">
    <property type="entry name" value="Ubiquitin-like_domsf"/>
</dbReference>
<dbReference type="PROSITE" id="PS50245">
    <property type="entry name" value="CAP_GLY_2"/>
    <property type="match status" value="1"/>
</dbReference>